<dbReference type="Proteomes" id="UP001321760">
    <property type="component" value="Unassembled WGS sequence"/>
</dbReference>
<sequence length="855" mass="95850">MARGGPNSGGRGGGRGGGPAGSGRGGRGGRGGGPSTSGLPLPDDYVVNNSSSAEKNKGKAPGKAPAPKVAVFKPPPPVIPMPWDIDPVIFPKPEPVGANKIAFNYKREWVSYGVRRDQVGDKLRKDLLRQKRIELPAILKGVSDGRLKEFRQMYADAGELELFKSRCDHVNEGGLTRLIFQSPLVQKSHPKYEGCKQDKGLTKVLRVAELGAKIMRHLMPSLRDISALAGTCRDAAFSVTSGTEVWDATTGDFDMDRFKDSEGVRQDVLCIAASQMKQTKTTTPYMDGWNIMEKFIRGVVETSSSYRDVVIDQLPFFDLRMLELMIQSMPNLETLAISRCVLLDVTKLGPLIEVVKRHARTDAMGNKSYVKVDFAPYFFEGPNDANRLGCYGVTHHEPNFHIPKAVMALTLRYFPEAAEIGMDILSDSSSFWSFVCRLPGPDALWHVKARDAYVARNQALLKMRPNLRNIPAYKSIPASDSIESVFADEMTAAVTGDGVGAVYVPSAVKTRCFDLPTPITGGYGWWRIHRRCRVCKVELPESLFSLQRTRCWGCEMVEFVDEMEDSHFRYRMTAAITRLVRHLGVQKGVRFPANSYGAFADARLGVQQGASFADIISAERSSHLQCAIDIVRDTDNAWAYHLLNPTGKDARPAWPEVPLFEHDEDDQATMRRLRNLIHTCKAVDFRMGGPQYLHSGRVHFWPRNLESCVLLGEKVAKRYKTAITDQDPGSESFVDFMHRWQWSELTDLRLEERLSNTPHVTAQLDAKNITMKEHVSQMKFKRLERLFAANLEWKVQCSRDKRLQLHFKAQTEDYTTAGIGPEHTFRPYSRDKQKEAVECLGADYLRDGTYMQGAE</sequence>
<evidence type="ECO:0000256" key="1">
    <source>
        <dbReference type="SAM" id="MobiDB-lite"/>
    </source>
</evidence>
<dbReference type="EMBL" id="MU865916">
    <property type="protein sequence ID" value="KAK4454587.1"/>
    <property type="molecule type" value="Genomic_DNA"/>
</dbReference>
<organism evidence="2 3">
    <name type="scientific">Podospora aff. communis PSN243</name>
    <dbReference type="NCBI Taxonomy" id="3040156"/>
    <lineage>
        <taxon>Eukaryota</taxon>
        <taxon>Fungi</taxon>
        <taxon>Dikarya</taxon>
        <taxon>Ascomycota</taxon>
        <taxon>Pezizomycotina</taxon>
        <taxon>Sordariomycetes</taxon>
        <taxon>Sordariomycetidae</taxon>
        <taxon>Sordariales</taxon>
        <taxon>Podosporaceae</taxon>
        <taxon>Podospora</taxon>
    </lineage>
</organism>
<keyword evidence="3" id="KW-1185">Reference proteome</keyword>
<feature type="compositionally biased region" description="Gly residues" evidence="1">
    <location>
        <begin position="1"/>
        <end position="35"/>
    </location>
</feature>
<reference evidence="2" key="2">
    <citation type="submission" date="2023-05" db="EMBL/GenBank/DDBJ databases">
        <authorList>
            <consortium name="Lawrence Berkeley National Laboratory"/>
            <person name="Steindorff A."/>
            <person name="Hensen N."/>
            <person name="Bonometti L."/>
            <person name="Westerberg I."/>
            <person name="Brannstrom I.O."/>
            <person name="Guillou S."/>
            <person name="Cros-Aarteil S."/>
            <person name="Calhoun S."/>
            <person name="Haridas S."/>
            <person name="Kuo A."/>
            <person name="Mondo S."/>
            <person name="Pangilinan J."/>
            <person name="Riley R."/>
            <person name="Labutti K."/>
            <person name="Andreopoulos B."/>
            <person name="Lipzen A."/>
            <person name="Chen C."/>
            <person name="Yanf M."/>
            <person name="Daum C."/>
            <person name="Ng V."/>
            <person name="Clum A."/>
            <person name="Ohm R."/>
            <person name="Martin F."/>
            <person name="Silar P."/>
            <person name="Natvig D."/>
            <person name="Lalanne C."/>
            <person name="Gautier V."/>
            <person name="Ament-Velasquez S.L."/>
            <person name="Kruys A."/>
            <person name="Hutchinson M.I."/>
            <person name="Powell A.J."/>
            <person name="Barry K."/>
            <person name="Miller A.N."/>
            <person name="Grigoriev I.V."/>
            <person name="Debuchy R."/>
            <person name="Gladieux P."/>
            <person name="Thoren M.H."/>
            <person name="Johannesson H."/>
        </authorList>
    </citation>
    <scope>NUCLEOTIDE SEQUENCE</scope>
    <source>
        <strain evidence="2">PSN243</strain>
    </source>
</reference>
<feature type="compositionally biased region" description="Low complexity" evidence="1">
    <location>
        <begin position="59"/>
        <end position="69"/>
    </location>
</feature>
<gene>
    <name evidence="2" type="ORF">QBC34DRAFT_375096</name>
</gene>
<dbReference type="AlphaFoldDB" id="A0AAV9H2J2"/>
<evidence type="ECO:0000313" key="3">
    <source>
        <dbReference type="Proteomes" id="UP001321760"/>
    </source>
</evidence>
<feature type="region of interest" description="Disordered" evidence="1">
    <location>
        <begin position="1"/>
        <end position="69"/>
    </location>
</feature>
<name>A0AAV9H2J2_9PEZI</name>
<evidence type="ECO:0000313" key="2">
    <source>
        <dbReference type="EMBL" id="KAK4454587.1"/>
    </source>
</evidence>
<reference evidence="2" key="1">
    <citation type="journal article" date="2023" name="Mol. Phylogenet. Evol.">
        <title>Genome-scale phylogeny and comparative genomics of the fungal order Sordariales.</title>
        <authorList>
            <person name="Hensen N."/>
            <person name="Bonometti L."/>
            <person name="Westerberg I."/>
            <person name="Brannstrom I.O."/>
            <person name="Guillou S."/>
            <person name="Cros-Aarteil S."/>
            <person name="Calhoun S."/>
            <person name="Haridas S."/>
            <person name="Kuo A."/>
            <person name="Mondo S."/>
            <person name="Pangilinan J."/>
            <person name="Riley R."/>
            <person name="LaButti K."/>
            <person name="Andreopoulos B."/>
            <person name="Lipzen A."/>
            <person name="Chen C."/>
            <person name="Yan M."/>
            <person name="Daum C."/>
            <person name="Ng V."/>
            <person name="Clum A."/>
            <person name="Steindorff A."/>
            <person name="Ohm R.A."/>
            <person name="Martin F."/>
            <person name="Silar P."/>
            <person name="Natvig D.O."/>
            <person name="Lalanne C."/>
            <person name="Gautier V."/>
            <person name="Ament-Velasquez S.L."/>
            <person name="Kruys A."/>
            <person name="Hutchinson M.I."/>
            <person name="Powell A.J."/>
            <person name="Barry K."/>
            <person name="Miller A.N."/>
            <person name="Grigoriev I.V."/>
            <person name="Debuchy R."/>
            <person name="Gladieux P."/>
            <person name="Hiltunen Thoren M."/>
            <person name="Johannesson H."/>
        </authorList>
    </citation>
    <scope>NUCLEOTIDE SEQUENCE</scope>
    <source>
        <strain evidence="2">PSN243</strain>
    </source>
</reference>
<comment type="caution">
    <text evidence="2">The sequence shown here is derived from an EMBL/GenBank/DDBJ whole genome shotgun (WGS) entry which is preliminary data.</text>
</comment>
<proteinExistence type="predicted"/>
<accession>A0AAV9H2J2</accession>
<protein>
    <submittedName>
        <fullName evidence="2">Uncharacterized protein</fullName>
    </submittedName>
</protein>